<reference evidence="1" key="1">
    <citation type="submission" date="2020-11" db="EMBL/GenBank/DDBJ databases">
        <authorList>
            <person name="Tran Van P."/>
        </authorList>
    </citation>
    <scope>NUCLEOTIDE SEQUENCE</scope>
</reference>
<proteinExistence type="predicted"/>
<dbReference type="EMBL" id="OC859734">
    <property type="protein sequence ID" value="CAD7627892.1"/>
    <property type="molecule type" value="Genomic_DNA"/>
</dbReference>
<dbReference type="EMBL" id="CAJPIZ010005159">
    <property type="protein sequence ID" value="CAG2108322.1"/>
    <property type="molecule type" value="Genomic_DNA"/>
</dbReference>
<gene>
    <name evidence="1" type="ORF">OSB1V03_LOCUS8317</name>
</gene>
<dbReference type="Proteomes" id="UP000759131">
    <property type="component" value="Unassembled WGS sequence"/>
</dbReference>
<organism evidence="1">
    <name type="scientific">Medioppia subpectinata</name>
    <dbReference type="NCBI Taxonomy" id="1979941"/>
    <lineage>
        <taxon>Eukaryota</taxon>
        <taxon>Metazoa</taxon>
        <taxon>Ecdysozoa</taxon>
        <taxon>Arthropoda</taxon>
        <taxon>Chelicerata</taxon>
        <taxon>Arachnida</taxon>
        <taxon>Acari</taxon>
        <taxon>Acariformes</taxon>
        <taxon>Sarcoptiformes</taxon>
        <taxon>Oribatida</taxon>
        <taxon>Brachypylina</taxon>
        <taxon>Oppioidea</taxon>
        <taxon>Oppiidae</taxon>
        <taxon>Medioppia</taxon>
    </lineage>
</organism>
<protein>
    <submittedName>
        <fullName evidence="1">Uncharacterized protein</fullName>
    </submittedName>
</protein>
<accession>A0A7R9Q199</accession>
<sequence length="28" mass="3361">MRYYRHPRAPFPAIGFSSINTPERLIRN</sequence>
<evidence type="ECO:0000313" key="2">
    <source>
        <dbReference type="Proteomes" id="UP000759131"/>
    </source>
</evidence>
<dbReference type="AlphaFoldDB" id="A0A7R9Q199"/>
<keyword evidence="2" id="KW-1185">Reference proteome</keyword>
<name>A0A7R9Q199_9ACAR</name>
<evidence type="ECO:0000313" key="1">
    <source>
        <dbReference type="EMBL" id="CAD7627892.1"/>
    </source>
</evidence>